<dbReference type="GO" id="GO:0003676">
    <property type="term" value="F:nucleic acid binding"/>
    <property type="evidence" value="ECO:0007669"/>
    <property type="project" value="InterPro"/>
</dbReference>
<dbReference type="Pfam" id="PF13742">
    <property type="entry name" value="tRNA_anti_2"/>
    <property type="match status" value="1"/>
</dbReference>
<evidence type="ECO:0000313" key="11">
    <source>
        <dbReference type="Proteomes" id="UP000187323"/>
    </source>
</evidence>
<organism evidence="10 11">
    <name type="scientific">Paenibacillus odorifer</name>
    <dbReference type="NCBI Taxonomy" id="189426"/>
    <lineage>
        <taxon>Bacteria</taxon>
        <taxon>Bacillati</taxon>
        <taxon>Bacillota</taxon>
        <taxon>Bacilli</taxon>
        <taxon>Bacillales</taxon>
        <taxon>Paenibacillaceae</taxon>
        <taxon>Paenibacillus</taxon>
    </lineage>
</organism>
<evidence type="ECO:0000256" key="5">
    <source>
        <dbReference type="HAMAP-Rule" id="MF_00378"/>
    </source>
</evidence>
<dbReference type="CDD" id="cd04489">
    <property type="entry name" value="ExoVII_LU_OBF"/>
    <property type="match status" value="1"/>
</dbReference>
<dbReference type="GO" id="GO:0008855">
    <property type="term" value="F:exodeoxyribonuclease VII activity"/>
    <property type="evidence" value="ECO:0007669"/>
    <property type="project" value="UniProtKB-UniRule"/>
</dbReference>
<sequence>MAAERQVYSIKELNRYIRMKLDSDNLLSDVWIRGEISNFTHHGSGHMYFTLKDESSRIKAIMFASHNQRLPFIPKEGARVIARGNVTVYERDGQYQFYATHMQPDGIGSLYLAYEQLKSKLEKEGLFAEARKRSLPRFPKCIGVITSPTGAAVRDIVITLQRRFPQVAIVIYPVLVQGKGAAPSIVKAIGALNAMGEADVLIVGRGGGSLEELWAFNEEEVARAISASRIPVISAVGHETDFTIADFAADLRAATPTAAAELAVPHAGELAAQLRQLQQRLRQALQQRAQRGRERHSVLQRSLALAGPRRTLIQHTQRLDMLRVRLQRSADARLSRSRERKAVLHHSLQRFHPRDSVAAARQRTDSMRRELMGAMQARLQEKRSRYVAEIRHLDALSPLKVMSRGYSLVYDEAEEHLIKSLTEVQLGDLVVIKMNDGQLNCQVWGMKEDGKDDDEGSGT</sequence>
<feature type="domain" description="Exonuclease VII large subunit C-terminal" evidence="8">
    <location>
        <begin position="126"/>
        <end position="442"/>
    </location>
</feature>
<dbReference type="EC" id="3.1.11.6" evidence="5"/>
<evidence type="ECO:0000256" key="3">
    <source>
        <dbReference type="ARBA" id="ARBA00022801"/>
    </source>
</evidence>
<name>A0AB36JH63_9BACL</name>
<evidence type="ECO:0000256" key="6">
    <source>
        <dbReference type="RuleBase" id="RU004355"/>
    </source>
</evidence>
<dbReference type="Proteomes" id="UP000187323">
    <property type="component" value="Unassembled WGS sequence"/>
</dbReference>
<protein>
    <recommendedName>
        <fullName evidence="5">Exodeoxyribonuclease 7 large subunit</fullName>
        <ecNumber evidence="5">3.1.11.6</ecNumber>
    </recommendedName>
    <alternativeName>
        <fullName evidence="5">Exodeoxyribonuclease VII large subunit</fullName>
        <shortName evidence="5">Exonuclease VII large subunit</shortName>
    </alternativeName>
</protein>
<keyword evidence="4 5" id="KW-0269">Exonuclease</keyword>
<feature type="coiled-coil region" evidence="7">
    <location>
        <begin position="267"/>
        <end position="294"/>
    </location>
</feature>
<gene>
    <name evidence="5" type="primary">xseA</name>
    <name evidence="10" type="ORF">BSK47_09870</name>
</gene>
<dbReference type="InterPro" id="IPR020579">
    <property type="entry name" value="Exonuc_VII_lsu_C"/>
</dbReference>
<keyword evidence="1 5" id="KW-0963">Cytoplasm</keyword>
<dbReference type="PANTHER" id="PTHR30008">
    <property type="entry name" value="EXODEOXYRIBONUCLEASE 7 LARGE SUBUNIT"/>
    <property type="match status" value="1"/>
</dbReference>
<dbReference type="GO" id="GO:0006308">
    <property type="term" value="P:DNA catabolic process"/>
    <property type="evidence" value="ECO:0007669"/>
    <property type="project" value="UniProtKB-UniRule"/>
</dbReference>
<dbReference type="GO" id="GO:0005737">
    <property type="term" value="C:cytoplasm"/>
    <property type="evidence" value="ECO:0007669"/>
    <property type="project" value="UniProtKB-SubCell"/>
</dbReference>
<proteinExistence type="inferred from homology"/>
<keyword evidence="7" id="KW-0175">Coiled coil</keyword>
<evidence type="ECO:0000256" key="2">
    <source>
        <dbReference type="ARBA" id="ARBA00022722"/>
    </source>
</evidence>
<dbReference type="AlphaFoldDB" id="A0AB36JH63"/>
<dbReference type="GO" id="GO:0009318">
    <property type="term" value="C:exodeoxyribonuclease VII complex"/>
    <property type="evidence" value="ECO:0007669"/>
    <property type="project" value="UniProtKB-UniRule"/>
</dbReference>
<evidence type="ECO:0000259" key="8">
    <source>
        <dbReference type="Pfam" id="PF02601"/>
    </source>
</evidence>
<dbReference type="RefSeq" id="WP_076134496.1">
    <property type="nucleotide sequence ID" value="NZ_MPTO01000008.1"/>
</dbReference>
<comment type="subunit">
    <text evidence="5">Heterooligomer composed of large and small subunits.</text>
</comment>
<dbReference type="NCBIfam" id="TIGR00237">
    <property type="entry name" value="xseA"/>
    <property type="match status" value="1"/>
</dbReference>
<dbReference type="PANTHER" id="PTHR30008:SF0">
    <property type="entry name" value="EXODEOXYRIBONUCLEASE 7 LARGE SUBUNIT"/>
    <property type="match status" value="1"/>
</dbReference>
<comment type="function">
    <text evidence="5">Bidirectionally degrades single-stranded DNA into large acid-insoluble oligonucleotides, which are then degraded further into small acid-soluble oligonucleotides.</text>
</comment>
<dbReference type="InterPro" id="IPR003753">
    <property type="entry name" value="Exonuc_VII_L"/>
</dbReference>
<evidence type="ECO:0000256" key="7">
    <source>
        <dbReference type="SAM" id="Coils"/>
    </source>
</evidence>
<feature type="domain" description="OB-fold nucleic acid binding" evidence="9">
    <location>
        <begin position="8"/>
        <end position="103"/>
    </location>
</feature>
<comment type="similarity">
    <text evidence="5 6">Belongs to the XseA family.</text>
</comment>
<evidence type="ECO:0000313" key="10">
    <source>
        <dbReference type="EMBL" id="OME21208.1"/>
    </source>
</evidence>
<dbReference type="HAMAP" id="MF_00378">
    <property type="entry name" value="Exonuc_7_L"/>
    <property type="match status" value="1"/>
</dbReference>
<keyword evidence="3 5" id="KW-0378">Hydrolase</keyword>
<evidence type="ECO:0000256" key="1">
    <source>
        <dbReference type="ARBA" id="ARBA00022490"/>
    </source>
</evidence>
<evidence type="ECO:0000259" key="9">
    <source>
        <dbReference type="Pfam" id="PF13742"/>
    </source>
</evidence>
<accession>A0AB36JH63</accession>
<comment type="subcellular location">
    <subcellularLocation>
        <location evidence="5 6">Cytoplasm</location>
    </subcellularLocation>
</comment>
<comment type="catalytic activity">
    <reaction evidence="5 6">
        <text>Exonucleolytic cleavage in either 5'- to 3'- or 3'- to 5'-direction to yield nucleoside 5'-phosphates.</text>
        <dbReference type="EC" id="3.1.11.6"/>
    </reaction>
</comment>
<dbReference type="InterPro" id="IPR025824">
    <property type="entry name" value="OB-fold_nuc-bd_dom"/>
</dbReference>
<comment type="caution">
    <text evidence="10">The sequence shown here is derived from an EMBL/GenBank/DDBJ whole genome shotgun (WGS) entry which is preliminary data.</text>
</comment>
<evidence type="ECO:0000256" key="4">
    <source>
        <dbReference type="ARBA" id="ARBA00022839"/>
    </source>
</evidence>
<keyword evidence="2 5" id="KW-0540">Nuclease</keyword>
<dbReference type="Pfam" id="PF02601">
    <property type="entry name" value="Exonuc_VII_L"/>
    <property type="match status" value="1"/>
</dbReference>
<reference evidence="10 11" key="1">
    <citation type="submission" date="2016-10" db="EMBL/GenBank/DDBJ databases">
        <title>Paenibacillus species isolates.</title>
        <authorList>
            <person name="Beno S.M."/>
        </authorList>
    </citation>
    <scope>NUCLEOTIDE SEQUENCE [LARGE SCALE GENOMIC DNA]</scope>
    <source>
        <strain evidence="10 11">FSL H7-0918</strain>
    </source>
</reference>
<dbReference type="EMBL" id="MPTO01000008">
    <property type="protein sequence ID" value="OME21208.1"/>
    <property type="molecule type" value="Genomic_DNA"/>
</dbReference>